<dbReference type="PANTHER" id="PTHR11878">
    <property type="entry name" value="SODIUM/CALCIUM EXCHANGER"/>
    <property type="match status" value="1"/>
</dbReference>
<keyword evidence="2" id="KW-0677">Repeat</keyword>
<reference evidence="6 7" key="1">
    <citation type="submission" date="2018-01" db="EMBL/GenBank/DDBJ databases">
        <title>Metagenomic assembled genomes from two thermal pools in the Uzon Caldera, Kamchatka, Russia.</title>
        <authorList>
            <person name="Wilkins L."/>
            <person name="Ettinger C."/>
        </authorList>
    </citation>
    <scope>NUCLEOTIDE SEQUENCE [LARGE SCALE GENOMIC DNA]</scope>
    <source>
        <strain evidence="6">ZAV-02</strain>
    </source>
</reference>
<evidence type="ECO:0000256" key="1">
    <source>
        <dbReference type="ARBA" id="ARBA00022729"/>
    </source>
</evidence>
<name>A0A2J6X861_9CHLR</name>
<feature type="domain" description="Calx-beta" evidence="5">
    <location>
        <begin position="475"/>
        <end position="574"/>
    </location>
</feature>
<dbReference type="GO" id="GO:0030001">
    <property type="term" value="P:metal ion transport"/>
    <property type="evidence" value="ECO:0007669"/>
    <property type="project" value="TreeGrafter"/>
</dbReference>
<dbReference type="SUPFAM" id="SSF141072">
    <property type="entry name" value="CalX-like"/>
    <property type="match status" value="2"/>
</dbReference>
<evidence type="ECO:0000256" key="4">
    <source>
        <dbReference type="ARBA" id="ARBA00023065"/>
    </source>
</evidence>
<keyword evidence="3" id="KW-0106">Calcium</keyword>
<protein>
    <submittedName>
        <fullName evidence="6">Sodium:calcium exchanger</fullName>
    </submittedName>
</protein>
<dbReference type="SMART" id="SM00237">
    <property type="entry name" value="Calx_beta"/>
    <property type="match status" value="2"/>
</dbReference>
<dbReference type="InterPro" id="IPR003644">
    <property type="entry name" value="Calx_beta"/>
</dbReference>
<proteinExistence type="predicted"/>
<evidence type="ECO:0000313" key="7">
    <source>
        <dbReference type="Proteomes" id="UP000243376"/>
    </source>
</evidence>
<evidence type="ECO:0000313" key="6">
    <source>
        <dbReference type="EMBL" id="PMP83360.1"/>
    </source>
</evidence>
<evidence type="ECO:0000256" key="2">
    <source>
        <dbReference type="ARBA" id="ARBA00022737"/>
    </source>
</evidence>
<dbReference type="AlphaFoldDB" id="A0A2J6X861"/>
<evidence type="ECO:0000259" key="5">
    <source>
        <dbReference type="SMART" id="SM00237"/>
    </source>
</evidence>
<organism evidence="6 7">
    <name type="scientific">Chloroflexus aggregans</name>
    <dbReference type="NCBI Taxonomy" id="152260"/>
    <lineage>
        <taxon>Bacteria</taxon>
        <taxon>Bacillati</taxon>
        <taxon>Chloroflexota</taxon>
        <taxon>Chloroflexia</taxon>
        <taxon>Chloroflexales</taxon>
        <taxon>Chloroflexineae</taxon>
        <taxon>Chloroflexaceae</taxon>
        <taxon>Chloroflexus</taxon>
    </lineage>
</organism>
<comment type="caution">
    <text evidence="6">The sequence shown here is derived from an EMBL/GenBank/DDBJ whole genome shotgun (WGS) entry which is preliminary data.</text>
</comment>
<dbReference type="GO" id="GO:0007154">
    <property type="term" value="P:cell communication"/>
    <property type="evidence" value="ECO:0007669"/>
    <property type="project" value="InterPro"/>
</dbReference>
<sequence length="1151" mass="119342">AILLHSFGGGDPIYAALAPAPLTVTILENDNAGIVLTPTALTVAEGGPAETYTVALTSEPTANVTIAIDGQGQVTLNGQPTLSLTFTPANWNTPQTVNVQAIDDLVDEAPTGTSYGITLLHVVGGGDPIYTALAPVPLTVTILENDTAGLIFAPATLTVVEGSPGDYAITLSSAPADNVTVTINGQGFLLVNGSATTTLTFTPTNWNTPQLVSVLEPNVDQIAQPNRNRIILHDTTSPDPIYNGLGGIGLPVTVIDDDIPAIIPSTTTLTLTEGTAGSYTLELGTQPTANVTITIDGQGIVLVNGSPVATLTFTPASWNIPQFVVVYVPDDNIAEATQTVVLSHVVSSTDPFYNGLLAPDVEVIISDNDSPGFFVTTPPTPLTVSENGDSITLQMRLTSQPTAPVQLNITVDDPTEGSVTPSSIVFDNTNWNINAVVLISGVDDTLEDGHQPFTVQFAPAISADPFYNGLAPANLNVINRDNEPVRISINDVLRLEGDSGVTNGNFIVRLNRISDRDILVDYTSANGTATAGTDYNAVAGTVTIPAGTWQVTLPVGIIGDTEPEDDEFFTINLSNPRATMPGQPSNLASDETVVIDDGLGVGTIRDDDPPAVRFAGSEFFVNESDGTATVIVNLSRAATGTVTINYVTVTGGTAQPGDGSAPNHDYAPVSGTLTFAPGVMSQTFTIPIWNNSFADQPFETIQIALTSPTGATLGIPNLATVTIIDTAPTLLTQNPTALQTAGPNYTSYNWNFYGVNDGSTIVRIDVPCGVIGDLTIELLSPSINPTANPADVIRGSAETATFALYRMPTGWQASNGYPPTIGTLVTSANYAPNTGDATTWVSLPGIPGSTPCGIYLLVTSVPNDDTNGWAVRSGWAGSGAPTVDLDGIVGTGDEIVQGILRQSLRHPPGNPVCTTFFQYVAPGLSSVAFHNFDLEGASRARVRYYAPGSLYDPTGQTGGIVGTASPDGQWNNGTATTRGGDVIANPPSGWWRIVTCTTSPVDENHFIQEGQTGVPLYLTPPPTPELLLQATPAMSTITTGSTTSLTINFANQASGPTAGAARDLELTINLPASITFSAGACSGVPGACSISGQVMTVNIGLLVAGAGNTFSIPLTATTPVGAIPIVVQATAGDQIGNPYLWQNTAIIRIVP</sequence>
<feature type="domain" description="Calx-beta" evidence="5">
    <location>
        <begin position="600"/>
        <end position="706"/>
    </location>
</feature>
<dbReference type="Pfam" id="PF03160">
    <property type="entry name" value="Calx-beta"/>
    <property type="match status" value="2"/>
</dbReference>
<keyword evidence="4" id="KW-0813">Transport</keyword>
<dbReference type="Proteomes" id="UP000243376">
    <property type="component" value="Unassembled WGS sequence"/>
</dbReference>
<evidence type="ECO:0000256" key="3">
    <source>
        <dbReference type="ARBA" id="ARBA00022837"/>
    </source>
</evidence>
<dbReference type="InterPro" id="IPR038081">
    <property type="entry name" value="CalX-like_sf"/>
</dbReference>
<gene>
    <name evidence="6" type="ORF">C0184_05440</name>
</gene>
<dbReference type="InterPro" id="IPR051171">
    <property type="entry name" value="CaCA"/>
</dbReference>
<feature type="non-terminal residue" evidence="6">
    <location>
        <position position="1"/>
    </location>
</feature>
<accession>A0A2J6X861</accession>
<dbReference type="EMBL" id="PNIQ01000357">
    <property type="protein sequence ID" value="PMP83360.1"/>
    <property type="molecule type" value="Genomic_DNA"/>
</dbReference>
<keyword evidence="4" id="KW-0406">Ion transport</keyword>
<keyword evidence="1" id="KW-0732">Signal</keyword>
<dbReference type="Gene3D" id="2.60.40.2030">
    <property type="match status" value="2"/>
</dbReference>
<dbReference type="GO" id="GO:0016020">
    <property type="term" value="C:membrane"/>
    <property type="evidence" value="ECO:0007669"/>
    <property type="project" value="InterPro"/>
</dbReference>
<dbReference type="PANTHER" id="PTHR11878:SF65">
    <property type="entry name" value="NA_CA-EXCHANGE PROTEIN, ISOFORM G"/>
    <property type="match status" value="1"/>
</dbReference>